<dbReference type="EMBL" id="JANBPU010000037">
    <property type="protein sequence ID" value="KAJ1918810.1"/>
    <property type="molecule type" value="Genomic_DNA"/>
</dbReference>
<keyword evidence="4" id="KW-1185">Reference proteome</keyword>
<keyword evidence="2" id="KW-0472">Membrane</keyword>
<keyword evidence="2" id="KW-1133">Transmembrane helix</keyword>
<evidence type="ECO:0000256" key="1">
    <source>
        <dbReference type="SAM" id="MobiDB-lite"/>
    </source>
</evidence>
<dbReference type="PANTHER" id="PTHR41390:SF1">
    <property type="entry name" value="NADH-UBIQUINONE OXIDOREDUCTASE 213 KDA SUBUNIT"/>
    <property type="match status" value="1"/>
</dbReference>
<reference evidence="3" key="1">
    <citation type="submission" date="2022-07" db="EMBL/GenBank/DDBJ databases">
        <title>Phylogenomic reconstructions and comparative analyses of Kickxellomycotina fungi.</title>
        <authorList>
            <person name="Reynolds N.K."/>
            <person name="Stajich J.E."/>
            <person name="Barry K."/>
            <person name="Grigoriev I.V."/>
            <person name="Crous P."/>
            <person name="Smith M.E."/>
        </authorList>
    </citation>
    <scope>NUCLEOTIDE SEQUENCE</scope>
    <source>
        <strain evidence="3">NBRC 100468</strain>
    </source>
</reference>
<keyword evidence="2" id="KW-0812">Transmembrane</keyword>
<sequence length="249" mass="27444">MTGTVFSDKRSCKTILIGTGSAAATGATLGFSIAILKNLRPAGNRAFAMGLNWAICGFVFFTTRQTLLLEQKTKNIDYNLNDSQTRDVDELFSSTVAGVLTGSVIGGITRGRAGLFSGAVGLGATTFAGQYVYTKLYRRRQEIILSQNPPRTNDSDEVANLPQQKTPVNDQEEPKSLGGKLRTILTTDPLTYAPTWFPIRRIPRDEYRSMLEQQMCDVTQRLDSIEIAIQHVDKMEQVLKKSLSSLEAK</sequence>
<dbReference type="PANTHER" id="PTHR41390">
    <property type="entry name" value="CHROMOSOME 7, WHOLE GENOME SHOTGUN SEQUENCE"/>
    <property type="match status" value="1"/>
</dbReference>
<accession>A0A9W8A471</accession>
<dbReference type="Proteomes" id="UP001150538">
    <property type="component" value="Unassembled WGS sequence"/>
</dbReference>
<comment type="caution">
    <text evidence="3">The sequence shown here is derived from an EMBL/GenBank/DDBJ whole genome shotgun (WGS) entry which is preliminary data.</text>
</comment>
<gene>
    <name evidence="3" type="ORF">H4219_002349</name>
</gene>
<dbReference type="AlphaFoldDB" id="A0A9W8A471"/>
<proteinExistence type="predicted"/>
<feature type="region of interest" description="Disordered" evidence="1">
    <location>
        <begin position="145"/>
        <end position="176"/>
    </location>
</feature>
<feature type="transmembrane region" description="Helical" evidence="2">
    <location>
        <begin position="90"/>
        <end position="108"/>
    </location>
</feature>
<protein>
    <submittedName>
        <fullName evidence="3">Uncharacterized protein</fullName>
    </submittedName>
</protein>
<organism evidence="3 4">
    <name type="scientific">Mycoemilia scoparia</name>
    <dbReference type="NCBI Taxonomy" id="417184"/>
    <lineage>
        <taxon>Eukaryota</taxon>
        <taxon>Fungi</taxon>
        <taxon>Fungi incertae sedis</taxon>
        <taxon>Zoopagomycota</taxon>
        <taxon>Kickxellomycotina</taxon>
        <taxon>Kickxellomycetes</taxon>
        <taxon>Kickxellales</taxon>
        <taxon>Kickxellaceae</taxon>
        <taxon>Mycoemilia</taxon>
    </lineage>
</organism>
<dbReference type="OrthoDB" id="5565730at2759"/>
<feature type="transmembrane region" description="Helical" evidence="2">
    <location>
        <begin position="47"/>
        <end position="69"/>
    </location>
</feature>
<name>A0A9W8A471_9FUNG</name>
<evidence type="ECO:0000256" key="2">
    <source>
        <dbReference type="SAM" id="Phobius"/>
    </source>
</evidence>
<evidence type="ECO:0000313" key="4">
    <source>
        <dbReference type="Proteomes" id="UP001150538"/>
    </source>
</evidence>
<evidence type="ECO:0000313" key="3">
    <source>
        <dbReference type="EMBL" id="KAJ1918810.1"/>
    </source>
</evidence>
<feature type="transmembrane region" description="Helical" evidence="2">
    <location>
        <begin position="114"/>
        <end position="133"/>
    </location>
</feature>
<feature type="transmembrane region" description="Helical" evidence="2">
    <location>
        <begin position="12"/>
        <end position="35"/>
    </location>
</feature>